<gene>
    <name evidence="8" type="ORF">KUDE01_001899</name>
</gene>
<evidence type="ECO:0000256" key="1">
    <source>
        <dbReference type="ARBA" id="ARBA00004651"/>
    </source>
</evidence>
<dbReference type="EMBL" id="JASDAP010000028">
    <property type="protein sequence ID" value="KAK1876576.1"/>
    <property type="molecule type" value="Genomic_DNA"/>
</dbReference>
<keyword evidence="9" id="KW-1185">Reference proteome</keyword>
<evidence type="ECO:0000256" key="2">
    <source>
        <dbReference type="ARBA" id="ARBA00022475"/>
    </source>
</evidence>
<dbReference type="GO" id="GO:0005886">
    <property type="term" value="C:plasma membrane"/>
    <property type="evidence" value="ECO:0007669"/>
    <property type="project" value="UniProtKB-SubCell"/>
</dbReference>
<dbReference type="AlphaFoldDB" id="A0AAD9ETK7"/>
<comment type="subcellular location">
    <subcellularLocation>
        <location evidence="1">Cell membrane</location>
        <topology evidence="1">Multi-pass membrane protein</topology>
    </subcellularLocation>
</comment>
<comment type="caution">
    <text evidence="8">The sequence shown here is derived from an EMBL/GenBank/DDBJ whole genome shotgun (WGS) entry which is preliminary data.</text>
</comment>
<feature type="region of interest" description="Disordered" evidence="7">
    <location>
        <begin position="1"/>
        <end position="69"/>
    </location>
</feature>
<accession>A0AAD9ETK7</accession>
<proteinExistence type="inferred from homology"/>
<evidence type="ECO:0000256" key="6">
    <source>
        <dbReference type="ARBA" id="ARBA00025718"/>
    </source>
</evidence>
<protein>
    <submittedName>
        <fullName evidence="8">Vang-like protein 2-B</fullName>
    </submittedName>
</protein>
<evidence type="ECO:0000313" key="8">
    <source>
        <dbReference type="EMBL" id="KAK1876576.1"/>
    </source>
</evidence>
<feature type="compositionally biased region" description="Low complexity" evidence="7">
    <location>
        <begin position="1"/>
        <end position="17"/>
    </location>
</feature>
<dbReference type="InterPro" id="IPR009539">
    <property type="entry name" value="VANGL"/>
</dbReference>
<evidence type="ECO:0000256" key="3">
    <source>
        <dbReference type="ARBA" id="ARBA00022692"/>
    </source>
</evidence>
<organism evidence="8 9">
    <name type="scientific">Dissostichus eleginoides</name>
    <name type="common">Patagonian toothfish</name>
    <name type="synonym">Dissostichus amissus</name>
    <dbReference type="NCBI Taxonomy" id="100907"/>
    <lineage>
        <taxon>Eukaryota</taxon>
        <taxon>Metazoa</taxon>
        <taxon>Chordata</taxon>
        <taxon>Craniata</taxon>
        <taxon>Vertebrata</taxon>
        <taxon>Euteleostomi</taxon>
        <taxon>Actinopterygii</taxon>
        <taxon>Neopterygii</taxon>
        <taxon>Teleostei</taxon>
        <taxon>Neoteleostei</taxon>
        <taxon>Acanthomorphata</taxon>
        <taxon>Eupercaria</taxon>
        <taxon>Perciformes</taxon>
        <taxon>Notothenioidei</taxon>
        <taxon>Nototheniidae</taxon>
        <taxon>Dissostichus</taxon>
    </lineage>
</organism>
<evidence type="ECO:0000313" key="9">
    <source>
        <dbReference type="Proteomes" id="UP001228049"/>
    </source>
</evidence>
<evidence type="ECO:0000256" key="7">
    <source>
        <dbReference type="SAM" id="MobiDB-lite"/>
    </source>
</evidence>
<keyword evidence="4" id="KW-1133">Transmembrane helix</keyword>
<dbReference type="PANTHER" id="PTHR20886">
    <property type="entry name" value="VANG-LIKE PROTEIN"/>
    <property type="match status" value="1"/>
</dbReference>
<reference evidence="8" key="1">
    <citation type="submission" date="2023-04" db="EMBL/GenBank/DDBJ databases">
        <title>Chromosome-level genome of Chaenocephalus aceratus.</title>
        <authorList>
            <person name="Park H."/>
        </authorList>
    </citation>
    <scope>NUCLEOTIDE SEQUENCE</scope>
    <source>
        <strain evidence="8">DE</strain>
        <tissue evidence="8">Muscle</tissue>
    </source>
</reference>
<evidence type="ECO:0000256" key="5">
    <source>
        <dbReference type="ARBA" id="ARBA00023136"/>
    </source>
</evidence>
<evidence type="ECO:0000256" key="4">
    <source>
        <dbReference type="ARBA" id="ARBA00022989"/>
    </source>
</evidence>
<keyword evidence="3" id="KW-0812">Transmembrane</keyword>
<keyword evidence="2" id="KW-1003">Cell membrane</keyword>
<dbReference type="Proteomes" id="UP001228049">
    <property type="component" value="Unassembled WGS sequence"/>
</dbReference>
<sequence>MDTESTYSGYSYYSGRSRGSHRHGERSRDRDRHKSRNKDSRSEKSVTINTPPAEPLLGDSSVRGGEQVQDIPFDHLIPLLPLSPRSIALCPSP</sequence>
<comment type="similarity">
    <text evidence="6">Belongs to the Vang family.</text>
</comment>
<keyword evidence="5" id="KW-0472">Membrane</keyword>
<name>A0AAD9ETK7_DISEL</name>
<feature type="compositionally biased region" description="Basic and acidic residues" evidence="7">
    <location>
        <begin position="26"/>
        <end position="44"/>
    </location>
</feature>